<comment type="similarity">
    <text evidence="1">Belongs to the short-chain dehydrogenases/reductases (SDR) family.</text>
</comment>
<dbReference type="Gene3D" id="3.40.50.720">
    <property type="entry name" value="NAD(P)-binding Rossmann-like Domain"/>
    <property type="match status" value="1"/>
</dbReference>
<dbReference type="AlphaFoldDB" id="A0A0F7SG10"/>
<dbReference type="EMBL" id="LN483165">
    <property type="protein sequence ID" value="CDZ96633.1"/>
    <property type="molecule type" value="Genomic_DNA"/>
</dbReference>
<dbReference type="PANTHER" id="PTHR24320:SF252">
    <property type="entry name" value="DEHYDROGENASE_REDUCTASE FAMILY PROTEIN, PUTATIVE (AFU_ORTHOLOGUE AFUA_3G08550)-RELATED"/>
    <property type="match status" value="1"/>
</dbReference>
<evidence type="ECO:0000256" key="2">
    <source>
        <dbReference type="ARBA" id="ARBA00022857"/>
    </source>
</evidence>
<protein>
    <submittedName>
        <fullName evidence="4">Dehydrogenases with different specificities (Related to short-chain alcohol dehydrogenases)</fullName>
    </submittedName>
</protein>
<dbReference type="Pfam" id="PF00106">
    <property type="entry name" value="adh_short"/>
    <property type="match status" value="1"/>
</dbReference>
<evidence type="ECO:0000313" key="4">
    <source>
        <dbReference type="EMBL" id="CDZ96633.1"/>
    </source>
</evidence>
<evidence type="ECO:0000256" key="1">
    <source>
        <dbReference type="ARBA" id="ARBA00006484"/>
    </source>
</evidence>
<organism evidence="4">
    <name type="scientific">Phaffia rhodozyma</name>
    <name type="common">Yeast</name>
    <name type="synonym">Xanthophyllomyces dendrorhous</name>
    <dbReference type="NCBI Taxonomy" id="264483"/>
    <lineage>
        <taxon>Eukaryota</taxon>
        <taxon>Fungi</taxon>
        <taxon>Dikarya</taxon>
        <taxon>Basidiomycota</taxon>
        <taxon>Agaricomycotina</taxon>
        <taxon>Tremellomycetes</taxon>
        <taxon>Cystofilobasidiales</taxon>
        <taxon>Mrakiaceae</taxon>
        <taxon>Phaffia</taxon>
    </lineage>
</organism>
<name>A0A0F7SG10_PHARH</name>
<dbReference type="SUPFAM" id="SSF51735">
    <property type="entry name" value="NAD(P)-binding Rossmann-fold domains"/>
    <property type="match status" value="1"/>
</dbReference>
<keyword evidence="3" id="KW-0560">Oxidoreductase</keyword>
<accession>A0A0F7SG10</accession>
<keyword evidence="2" id="KW-0521">NADP</keyword>
<dbReference type="InterPro" id="IPR036291">
    <property type="entry name" value="NAD(P)-bd_dom_sf"/>
</dbReference>
<proteinExistence type="inferred from homology"/>
<reference evidence="4" key="1">
    <citation type="submission" date="2014-08" db="EMBL/GenBank/DDBJ databases">
        <authorList>
            <person name="Sharma Rahul"/>
            <person name="Thines Marco"/>
        </authorList>
    </citation>
    <scope>NUCLEOTIDE SEQUENCE</scope>
</reference>
<dbReference type="GO" id="GO:0016491">
    <property type="term" value="F:oxidoreductase activity"/>
    <property type="evidence" value="ECO:0007669"/>
    <property type="project" value="UniProtKB-KW"/>
</dbReference>
<dbReference type="InterPro" id="IPR002347">
    <property type="entry name" value="SDR_fam"/>
</dbReference>
<evidence type="ECO:0000256" key="3">
    <source>
        <dbReference type="ARBA" id="ARBA00023002"/>
    </source>
</evidence>
<dbReference type="PANTHER" id="PTHR24320">
    <property type="entry name" value="RETINOL DEHYDROGENASE"/>
    <property type="match status" value="1"/>
</dbReference>
<sequence length="333" mass="36475">MISLIRKSSSPTCLHLLCYISPSTFTFTIMTLFQTYIPPTPPNTSIAGRTVIVTGGNAGLGFEASRQLLVLGAGSVIIAVRSLIRGVDAVSRLKNDPEVKEKNPEAKVEAWALDLDDYSSAIAFANKVTTELKVLDLLLLNVGVNLMRYETSKSGHERVMQINCWTNFILAIELLPLLRATSAVRGKASRLVISSFEMHASHSLTKVGIDAGQTVYGHFDDKTKYSKMYRYPDSKLAVVAFVEQLATHVPASEVIINNVTPGMCLTDFDKNLPFGLKQILWLARRIMARTAEEGARTYIYAAEVADAETHGRYIANNQVDPDGYALASDVSGQ</sequence>
<dbReference type="PRINTS" id="PR00081">
    <property type="entry name" value="GDHRDH"/>
</dbReference>